<name>A0A1I3Y5W1_9HYPH</name>
<dbReference type="InterPro" id="IPR035965">
    <property type="entry name" value="PAS-like_dom_sf"/>
</dbReference>
<dbReference type="SUPFAM" id="SSF55785">
    <property type="entry name" value="PYP-like sensor domain (PAS domain)"/>
    <property type="match status" value="1"/>
</dbReference>
<proteinExistence type="predicted"/>
<keyword evidence="7" id="KW-1185">Reference proteome</keyword>
<protein>
    <submittedName>
        <fullName evidence="6">PAS domain S-box-containing protein/diguanylate cyclase (GGDEF) domain-containing protein</fullName>
    </submittedName>
</protein>
<dbReference type="PANTHER" id="PTHR44757">
    <property type="entry name" value="DIGUANYLATE CYCLASE DGCP"/>
    <property type="match status" value="1"/>
</dbReference>
<dbReference type="Gene3D" id="3.20.20.450">
    <property type="entry name" value="EAL domain"/>
    <property type="match status" value="1"/>
</dbReference>
<dbReference type="Gene3D" id="3.30.70.270">
    <property type="match status" value="1"/>
</dbReference>
<dbReference type="Pfam" id="PF08448">
    <property type="entry name" value="PAS_4"/>
    <property type="match status" value="1"/>
</dbReference>
<evidence type="ECO:0000313" key="7">
    <source>
        <dbReference type="Proteomes" id="UP000323300"/>
    </source>
</evidence>
<dbReference type="InterPro" id="IPR001610">
    <property type="entry name" value="PAC"/>
</dbReference>
<dbReference type="AlphaFoldDB" id="A0A1I3Y5W1"/>
<dbReference type="InterPro" id="IPR043128">
    <property type="entry name" value="Rev_trsase/Diguanyl_cyclase"/>
</dbReference>
<dbReference type="SMART" id="SM00086">
    <property type="entry name" value="PAC"/>
    <property type="match status" value="1"/>
</dbReference>
<feature type="domain" description="GGDEF" evidence="5">
    <location>
        <begin position="178"/>
        <end position="310"/>
    </location>
</feature>
<dbReference type="Pfam" id="PF00563">
    <property type="entry name" value="EAL"/>
    <property type="match status" value="1"/>
</dbReference>
<dbReference type="CDD" id="cd01948">
    <property type="entry name" value="EAL"/>
    <property type="match status" value="1"/>
</dbReference>
<dbReference type="PROSITE" id="PS50113">
    <property type="entry name" value="PAC"/>
    <property type="match status" value="1"/>
</dbReference>
<feature type="domain" description="EAL" evidence="4">
    <location>
        <begin position="319"/>
        <end position="573"/>
    </location>
</feature>
<dbReference type="PROSITE" id="PS50112">
    <property type="entry name" value="PAS"/>
    <property type="match status" value="1"/>
</dbReference>
<dbReference type="Gene3D" id="3.30.450.20">
    <property type="entry name" value="PAS domain"/>
    <property type="match status" value="1"/>
</dbReference>
<dbReference type="SMART" id="SM00091">
    <property type="entry name" value="PAS"/>
    <property type="match status" value="1"/>
</dbReference>
<evidence type="ECO:0000259" key="5">
    <source>
        <dbReference type="PROSITE" id="PS50887"/>
    </source>
</evidence>
<feature type="compositionally biased region" description="Basic residues" evidence="1">
    <location>
        <begin position="8"/>
        <end position="18"/>
    </location>
</feature>
<dbReference type="Proteomes" id="UP000323300">
    <property type="component" value="Unassembled WGS sequence"/>
</dbReference>
<dbReference type="InterPro" id="IPR000160">
    <property type="entry name" value="GGDEF_dom"/>
</dbReference>
<dbReference type="PANTHER" id="PTHR44757:SF2">
    <property type="entry name" value="BIOFILM ARCHITECTURE MAINTENANCE PROTEIN MBAA"/>
    <property type="match status" value="1"/>
</dbReference>
<dbReference type="InterPro" id="IPR013656">
    <property type="entry name" value="PAS_4"/>
</dbReference>
<dbReference type="InterPro" id="IPR035919">
    <property type="entry name" value="EAL_sf"/>
</dbReference>
<evidence type="ECO:0000259" key="3">
    <source>
        <dbReference type="PROSITE" id="PS50113"/>
    </source>
</evidence>
<evidence type="ECO:0000259" key="2">
    <source>
        <dbReference type="PROSITE" id="PS50112"/>
    </source>
</evidence>
<dbReference type="CDD" id="cd01949">
    <property type="entry name" value="GGDEF"/>
    <property type="match status" value="1"/>
</dbReference>
<dbReference type="SMART" id="SM00267">
    <property type="entry name" value="GGDEF"/>
    <property type="match status" value="1"/>
</dbReference>
<dbReference type="InterPro" id="IPR052155">
    <property type="entry name" value="Biofilm_reg_signaling"/>
</dbReference>
<accession>A0A1I3Y5W1</accession>
<evidence type="ECO:0000259" key="4">
    <source>
        <dbReference type="PROSITE" id="PS50883"/>
    </source>
</evidence>
<dbReference type="EMBL" id="FOSL01000004">
    <property type="protein sequence ID" value="SFK26616.1"/>
    <property type="molecule type" value="Genomic_DNA"/>
</dbReference>
<reference evidence="6 7" key="1">
    <citation type="submission" date="2016-10" db="EMBL/GenBank/DDBJ databases">
        <authorList>
            <person name="Varghese N."/>
            <person name="Submissions S."/>
        </authorList>
    </citation>
    <scope>NUCLEOTIDE SEQUENCE [LARGE SCALE GENOMIC DNA]</scope>
    <source>
        <strain evidence="6 7">DSM 21822</strain>
    </source>
</reference>
<dbReference type="Pfam" id="PF00990">
    <property type="entry name" value="GGDEF"/>
    <property type="match status" value="1"/>
</dbReference>
<sequence length="597" mass="64732">MHDPVARARSRGNKRRGHSSAGREPDVVGFAENTELALMCIDAAGVITYVNAASERMFGHERAEMLGHTLDLIIPPRLRGAHHAGVARVGEGAPSKLAGRSIEVMALRADGTEFPIEVSLSAWKGNTGTMMGAVVRDISERRQRDSRLHRLAHHDPLTGLPNRFQFNLRLEEILSAGEQAAVLLIDLDGFKKVNDSLGHATGDTLLQALAVRLPAALEADAMFARFGGDEFAVLMPGIGDPLKASAAARTVLGAFGPAFSIGDHLLKLGASIGVAIGPMHGDDPEELVASADLALYQAKHGGNSFRLFEASMRSAVAARHAIRDELLRAVSDGELVLHYQPQVNMESGSILGAEALLRWNHPTRGLLLPGKFLEALESHSLALQVGCWIIDEACKQASAWRALGLPALRMSVNLFAAQVNAGNLAEVVEETLKRYSLPPEALELEVTETVMLHNDDHVLRPFERLRERRVRIAFDDFGTGHASLSMLKRFPLTTIKIDRGFVRDLLADRYDAAIVQALLGLARAMGLDAVAEGVETKEQEAVLLALGCKIGQGYLYARALPAEEFTRLFGRLRTEETAAVSDVKAKLSETPSQKSRR</sequence>
<dbReference type="PROSITE" id="PS50883">
    <property type="entry name" value="EAL"/>
    <property type="match status" value="1"/>
</dbReference>
<feature type="region of interest" description="Disordered" evidence="1">
    <location>
        <begin position="1"/>
        <end position="26"/>
    </location>
</feature>
<dbReference type="CDD" id="cd00130">
    <property type="entry name" value="PAS"/>
    <property type="match status" value="1"/>
</dbReference>
<evidence type="ECO:0000256" key="1">
    <source>
        <dbReference type="SAM" id="MobiDB-lite"/>
    </source>
</evidence>
<gene>
    <name evidence="6" type="ORF">SAMN04488498_104195</name>
</gene>
<dbReference type="InterPro" id="IPR029787">
    <property type="entry name" value="Nucleotide_cyclase"/>
</dbReference>
<dbReference type="SUPFAM" id="SSF141868">
    <property type="entry name" value="EAL domain-like"/>
    <property type="match status" value="1"/>
</dbReference>
<dbReference type="PROSITE" id="PS50887">
    <property type="entry name" value="GGDEF"/>
    <property type="match status" value="1"/>
</dbReference>
<dbReference type="NCBIfam" id="TIGR00254">
    <property type="entry name" value="GGDEF"/>
    <property type="match status" value="1"/>
</dbReference>
<feature type="domain" description="PAS" evidence="2">
    <location>
        <begin position="23"/>
        <end position="75"/>
    </location>
</feature>
<dbReference type="SMART" id="SM00052">
    <property type="entry name" value="EAL"/>
    <property type="match status" value="1"/>
</dbReference>
<dbReference type="NCBIfam" id="TIGR00229">
    <property type="entry name" value="sensory_box"/>
    <property type="match status" value="1"/>
</dbReference>
<feature type="domain" description="PAC" evidence="3">
    <location>
        <begin position="100"/>
        <end position="150"/>
    </location>
</feature>
<dbReference type="InterPro" id="IPR000700">
    <property type="entry name" value="PAS-assoc_C"/>
</dbReference>
<dbReference type="InterPro" id="IPR001633">
    <property type="entry name" value="EAL_dom"/>
</dbReference>
<dbReference type="InterPro" id="IPR000014">
    <property type="entry name" value="PAS"/>
</dbReference>
<organism evidence="6 7">
    <name type="scientific">Neomesorhizobium albiziae</name>
    <dbReference type="NCBI Taxonomy" id="335020"/>
    <lineage>
        <taxon>Bacteria</taxon>
        <taxon>Pseudomonadati</taxon>
        <taxon>Pseudomonadota</taxon>
        <taxon>Alphaproteobacteria</taxon>
        <taxon>Hyphomicrobiales</taxon>
        <taxon>Phyllobacteriaceae</taxon>
        <taxon>Neomesorhizobium</taxon>
    </lineage>
</organism>
<evidence type="ECO:0000313" key="6">
    <source>
        <dbReference type="EMBL" id="SFK26616.1"/>
    </source>
</evidence>
<dbReference type="SUPFAM" id="SSF55073">
    <property type="entry name" value="Nucleotide cyclase"/>
    <property type="match status" value="1"/>
</dbReference>